<evidence type="ECO:0000259" key="4">
    <source>
        <dbReference type="Pfam" id="PF15915"/>
    </source>
</evidence>
<dbReference type="PANTHER" id="PTHR34236">
    <property type="entry name" value="DIMETHYL SULFOXIDE REDUCTASE TRANSCRIPTIONAL ACTIVATOR"/>
    <property type="match status" value="1"/>
</dbReference>
<dbReference type="Proteomes" id="UP000252189">
    <property type="component" value="Unassembled WGS sequence"/>
</dbReference>
<dbReference type="InterPro" id="IPR036388">
    <property type="entry name" value="WH-like_DNA-bd_sf"/>
</dbReference>
<keyword evidence="6" id="KW-1185">Reference proteome</keyword>
<dbReference type="Pfam" id="PF04967">
    <property type="entry name" value="HTH_10"/>
    <property type="match status" value="1"/>
</dbReference>
<proteinExistence type="predicted"/>
<reference evidence="5 6" key="1">
    <citation type="submission" date="2018-07" db="EMBL/GenBank/DDBJ databases">
        <title>Genome sequences of Haloplanus salinus JCM 18368T.</title>
        <authorList>
            <person name="Kim Y.B."/>
            <person name="Roh S.W."/>
        </authorList>
    </citation>
    <scope>NUCLEOTIDE SEQUENCE [LARGE SCALE GENOMIC DNA]</scope>
    <source>
        <strain evidence="5 6">JCM 18368</strain>
    </source>
</reference>
<comment type="caution">
    <text evidence="5">The sequence shown here is derived from an EMBL/GenBank/DDBJ whole genome shotgun (WGS) entry which is preliminary data.</text>
</comment>
<dbReference type="InterPro" id="IPR007050">
    <property type="entry name" value="HTH_bacterioopsin"/>
</dbReference>
<name>A0A368N1L8_9EURY</name>
<dbReference type="Pfam" id="PF15915">
    <property type="entry name" value="BAT"/>
    <property type="match status" value="1"/>
</dbReference>
<dbReference type="AlphaFoldDB" id="A0A368N1L8"/>
<keyword evidence="2" id="KW-0804">Transcription</keyword>
<keyword evidence="1" id="KW-0805">Transcription regulation</keyword>
<dbReference type="RefSeq" id="WP_114450550.1">
    <property type="nucleotide sequence ID" value="NZ_QPHM01000003.1"/>
</dbReference>
<dbReference type="PANTHER" id="PTHR34236:SF1">
    <property type="entry name" value="DIMETHYL SULFOXIDE REDUCTASE TRANSCRIPTIONAL ACTIVATOR"/>
    <property type="match status" value="1"/>
</dbReference>
<feature type="domain" description="Bacterioopsin transcriptional activator GAF and HTH associated" evidence="4">
    <location>
        <begin position="11"/>
        <end position="157"/>
    </location>
</feature>
<dbReference type="EMBL" id="QPHM01000003">
    <property type="protein sequence ID" value="RCU44378.1"/>
    <property type="molecule type" value="Genomic_DNA"/>
</dbReference>
<evidence type="ECO:0000256" key="2">
    <source>
        <dbReference type="ARBA" id="ARBA00023163"/>
    </source>
</evidence>
<dbReference type="InterPro" id="IPR031803">
    <property type="entry name" value="BAT_GAF/HTH-assoc"/>
</dbReference>
<evidence type="ECO:0000256" key="1">
    <source>
        <dbReference type="ARBA" id="ARBA00023015"/>
    </source>
</evidence>
<dbReference type="OrthoDB" id="165911at2157"/>
<evidence type="ECO:0000259" key="3">
    <source>
        <dbReference type="Pfam" id="PF04967"/>
    </source>
</evidence>
<protein>
    <submittedName>
        <fullName evidence="5">Bacterio-opsin activator</fullName>
    </submittedName>
</protein>
<evidence type="ECO:0000313" key="5">
    <source>
        <dbReference type="EMBL" id="RCU44378.1"/>
    </source>
</evidence>
<dbReference type="Gene3D" id="1.10.10.10">
    <property type="entry name" value="Winged helix-like DNA-binding domain superfamily/Winged helix DNA-binding domain"/>
    <property type="match status" value="1"/>
</dbReference>
<feature type="domain" description="HTH bat-type" evidence="3">
    <location>
        <begin position="172"/>
        <end position="224"/>
    </location>
</feature>
<sequence>MTVQEPVETPITEIELEVRDRNCFFVRLSAETDCLIRLEELIHRADGNLLQYFSIRETSPKDIIELATSESAIAEARLVRNGPDGNLFQFVVSGPCVTATLADTGAITRDVSAAGGVGRVVATVPSHVAVRTVVETFRTRHPDSEFLARRERDQSPPVRTRAGVHTILADRLTEKQYEVLRTAYLSGYFTWPRDSTAEECADALGIAQPTFSQHLRAAQSKVFTALFDAAIDDG</sequence>
<evidence type="ECO:0000313" key="6">
    <source>
        <dbReference type="Proteomes" id="UP000252189"/>
    </source>
</evidence>
<accession>A0A368N1L8</accession>
<organism evidence="5 6">
    <name type="scientific">Haloplanus salinus</name>
    <dbReference type="NCBI Taxonomy" id="1126245"/>
    <lineage>
        <taxon>Archaea</taxon>
        <taxon>Methanobacteriati</taxon>
        <taxon>Methanobacteriota</taxon>
        <taxon>Stenosarchaea group</taxon>
        <taxon>Halobacteria</taxon>
        <taxon>Halobacteriales</taxon>
        <taxon>Haloferacaceae</taxon>
        <taxon>Haloplanus</taxon>
    </lineage>
</organism>
<gene>
    <name evidence="5" type="ORF">DU504_16595</name>
</gene>